<evidence type="ECO:0000256" key="10">
    <source>
        <dbReference type="ARBA" id="ARBA00039892"/>
    </source>
</evidence>
<feature type="region of interest" description="Disordered" evidence="16">
    <location>
        <begin position="184"/>
        <end position="234"/>
    </location>
</feature>
<comment type="catalytic activity">
    <reaction evidence="1">
        <text>S-ubiquitinyl-[E1 ubiquitin-activating enzyme]-L-cysteine + [E2 ubiquitin-conjugating enzyme]-L-cysteine = [E1 ubiquitin-activating enzyme]-L-cysteine + S-ubiquitinyl-[E2 ubiquitin-conjugating enzyme]-L-cysteine.</text>
        <dbReference type="EC" id="2.3.2.23"/>
    </reaction>
</comment>
<dbReference type="Gene3D" id="3.10.110.10">
    <property type="entry name" value="Ubiquitin Conjugating Enzyme"/>
    <property type="match status" value="1"/>
</dbReference>
<dbReference type="GO" id="GO:0010458">
    <property type="term" value="P:exit from mitosis"/>
    <property type="evidence" value="ECO:0007669"/>
    <property type="project" value="UniProtKB-ARBA"/>
</dbReference>
<evidence type="ECO:0000256" key="16">
    <source>
        <dbReference type="SAM" id="MobiDB-lite"/>
    </source>
</evidence>
<dbReference type="OrthoDB" id="10069349at2759"/>
<proteinExistence type="inferred from homology"/>
<dbReference type="FunFam" id="3.10.110.10:FF:000034">
    <property type="entry name" value="Ubiquitin-conjugating enzyme E2 S"/>
    <property type="match status" value="1"/>
</dbReference>
<evidence type="ECO:0000256" key="6">
    <source>
        <dbReference type="ARBA" id="ARBA00022741"/>
    </source>
</evidence>
<gene>
    <name evidence="18" type="ORF">TSAR_005912</name>
</gene>
<evidence type="ECO:0000256" key="7">
    <source>
        <dbReference type="ARBA" id="ARBA00022786"/>
    </source>
</evidence>
<keyword evidence="19" id="KW-1185">Reference proteome</keyword>
<feature type="domain" description="UBC core" evidence="17">
    <location>
        <begin position="38"/>
        <end position="184"/>
    </location>
</feature>
<dbReference type="PROSITE" id="PS00183">
    <property type="entry name" value="UBC_1"/>
    <property type="match status" value="1"/>
</dbReference>
<protein>
    <recommendedName>
        <fullName evidence="10">Ubiquitin-conjugating enzyme E2 S</fullName>
        <ecNumber evidence="3">2.3.2.23</ecNumber>
    </recommendedName>
    <alternativeName>
        <fullName evidence="11">E2 ubiquitin-conjugating enzyme S</fullName>
    </alternativeName>
    <alternativeName>
        <fullName evidence="13">Ubiquitin carrier protein S</fullName>
    </alternativeName>
    <alternativeName>
        <fullName evidence="12">Ubiquitin-protein ligase S</fullName>
    </alternativeName>
</protein>
<dbReference type="InterPro" id="IPR016135">
    <property type="entry name" value="UBQ-conjugating_enzyme/RWD"/>
</dbReference>
<dbReference type="Pfam" id="PF00179">
    <property type="entry name" value="UQ_con"/>
    <property type="match status" value="1"/>
</dbReference>
<accession>A0A232ELG9</accession>
<evidence type="ECO:0000313" key="19">
    <source>
        <dbReference type="Proteomes" id="UP000215335"/>
    </source>
</evidence>
<keyword evidence="8 15" id="KW-0067">ATP-binding</keyword>
<dbReference type="STRING" id="543379.A0A232ELG9"/>
<sequence length="234" mass="26617">MSAYCNTAVVIKSSPPYERYFLQEYAYSVSNVENLPPYIIRQVSRELYELHGNPPEGIHYTLNDEDITDIQAVIDGPGGTPYFGGSFKVKLNLGKDYPQGPPKAFFLTKIFHPNVAKNGEICVNTLKKDWKPDLGIKHILLTIKCLLIMPNGESALNEEAGKLLLERYDDYFKRAKMMTEIHAQKTSKAVSSNIENHRELDIDNSTSKKHTSDRKLSAEKKKLLKDKKKTLKRL</sequence>
<keyword evidence="9" id="KW-0131">Cell cycle</keyword>
<dbReference type="EC" id="2.3.2.23" evidence="3"/>
<evidence type="ECO:0000256" key="9">
    <source>
        <dbReference type="ARBA" id="ARBA00023306"/>
    </source>
</evidence>
<dbReference type="InterPro" id="IPR023313">
    <property type="entry name" value="UBQ-conjugating_AS"/>
</dbReference>
<dbReference type="SUPFAM" id="SSF54495">
    <property type="entry name" value="UBC-like"/>
    <property type="match status" value="1"/>
</dbReference>
<organism evidence="18 19">
    <name type="scientific">Trichomalopsis sarcophagae</name>
    <dbReference type="NCBI Taxonomy" id="543379"/>
    <lineage>
        <taxon>Eukaryota</taxon>
        <taxon>Metazoa</taxon>
        <taxon>Ecdysozoa</taxon>
        <taxon>Arthropoda</taxon>
        <taxon>Hexapoda</taxon>
        <taxon>Insecta</taxon>
        <taxon>Pterygota</taxon>
        <taxon>Neoptera</taxon>
        <taxon>Endopterygota</taxon>
        <taxon>Hymenoptera</taxon>
        <taxon>Apocrita</taxon>
        <taxon>Proctotrupomorpha</taxon>
        <taxon>Chalcidoidea</taxon>
        <taxon>Pteromalidae</taxon>
        <taxon>Pteromalinae</taxon>
        <taxon>Trichomalopsis</taxon>
    </lineage>
</organism>
<dbReference type="Proteomes" id="UP000215335">
    <property type="component" value="Unassembled WGS sequence"/>
</dbReference>
<evidence type="ECO:0000256" key="11">
    <source>
        <dbReference type="ARBA" id="ARBA00041794"/>
    </source>
</evidence>
<keyword evidence="7 15" id="KW-0833">Ubl conjugation pathway</keyword>
<reference evidence="18 19" key="1">
    <citation type="journal article" date="2017" name="Curr. Biol.">
        <title>The Evolution of Venom by Co-option of Single-Copy Genes.</title>
        <authorList>
            <person name="Martinson E.O."/>
            <person name="Mrinalini"/>
            <person name="Kelkar Y.D."/>
            <person name="Chang C.H."/>
            <person name="Werren J.H."/>
        </authorList>
    </citation>
    <scope>NUCLEOTIDE SEQUENCE [LARGE SCALE GENOMIC DNA]</scope>
    <source>
        <strain evidence="18 19">Alberta</strain>
        <tissue evidence="18">Whole body</tissue>
    </source>
</reference>
<evidence type="ECO:0000256" key="14">
    <source>
        <dbReference type="PROSITE-ProRule" id="PRU10133"/>
    </source>
</evidence>
<evidence type="ECO:0000256" key="12">
    <source>
        <dbReference type="ARBA" id="ARBA00042314"/>
    </source>
</evidence>
<comment type="similarity">
    <text evidence="15">Belongs to the ubiquitin-conjugating enzyme family.</text>
</comment>
<dbReference type="GO" id="GO:0061631">
    <property type="term" value="F:ubiquitin conjugating enzyme activity"/>
    <property type="evidence" value="ECO:0007669"/>
    <property type="project" value="UniProtKB-EC"/>
</dbReference>
<evidence type="ECO:0000313" key="18">
    <source>
        <dbReference type="EMBL" id="OXU19209.1"/>
    </source>
</evidence>
<keyword evidence="4" id="KW-0132">Cell division</keyword>
<dbReference type="GO" id="GO:0005524">
    <property type="term" value="F:ATP binding"/>
    <property type="evidence" value="ECO:0007669"/>
    <property type="project" value="UniProtKB-UniRule"/>
</dbReference>
<dbReference type="GO" id="GO:0051301">
    <property type="term" value="P:cell division"/>
    <property type="evidence" value="ECO:0007669"/>
    <property type="project" value="UniProtKB-KW"/>
</dbReference>
<dbReference type="InterPro" id="IPR050113">
    <property type="entry name" value="Ub_conjugating_enzyme"/>
</dbReference>
<dbReference type="PANTHER" id="PTHR24067">
    <property type="entry name" value="UBIQUITIN-CONJUGATING ENZYME E2"/>
    <property type="match status" value="1"/>
</dbReference>
<evidence type="ECO:0000256" key="3">
    <source>
        <dbReference type="ARBA" id="ARBA00012486"/>
    </source>
</evidence>
<feature type="compositionally biased region" description="Basic residues" evidence="16">
    <location>
        <begin position="222"/>
        <end position="234"/>
    </location>
</feature>
<name>A0A232ELG9_9HYME</name>
<evidence type="ECO:0000256" key="5">
    <source>
        <dbReference type="ARBA" id="ARBA00022679"/>
    </source>
</evidence>
<feature type="compositionally biased region" description="Polar residues" evidence="16">
    <location>
        <begin position="184"/>
        <end position="194"/>
    </location>
</feature>
<dbReference type="PROSITE" id="PS50127">
    <property type="entry name" value="UBC_2"/>
    <property type="match status" value="1"/>
</dbReference>
<dbReference type="CDD" id="cd23804">
    <property type="entry name" value="UBCc_UBE2S"/>
    <property type="match status" value="1"/>
</dbReference>
<evidence type="ECO:0000256" key="1">
    <source>
        <dbReference type="ARBA" id="ARBA00000485"/>
    </source>
</evidence>
<comment type="caution">
    <text evidence="18">The sequence shown here is derived from an EMBL/GenBank/DDBJ whole genome shotgun (WGS) entry which is preliminary data.</text>
</comment>
<comment type="pathway">
    <text evidence="2">Protein modification; protein ubiquitination.</text>
</comment>
<dbReference type="InterPro" id="IPR000608">
    <property type="entry name" value="UBC"/>
</dbReference>
<keyword evidence="5" id="KW-0808">Transferase</keyword>
<dbReference type="AlphaFoldDB" id="A0A232ELG9"/>
<evidence type="ECO:0000256" key="15">
    <source>
        <dbReference type="RuleBase" id="RU362109"/>
    </source>
</evidence>
<evidence type="ECO:0000256" key="4">
    <source>
        <dbReference type="ARBA" id="ARBA00022618"/>
    </source>
</evidence>
<dbReference type="GO" id="GO:0031145">
    <property type="term" value="P:anaphase-promoting complex-dependent catabolic process"/>
    <property type="evidence" value="ECO:0007669"/>
    <property type="project" value="UniProtKB-ARBA"/>
</dbReference>
<evidence type="ECO:0000256" key="8">
    <source>
        <dbReference type="ARBA" id="ARBA00022840"/>
    </source>
</evidence>
<evidence type="ECO:0000256" key="13">
    <source>
        <dbReference type="ARBA" id="ARBA00042399"/>
    </source>
</evidence>
<dbReference type="EMBL" id="NNAY01003553">
    <property type="protein sequence ID" value="OXU19209.1"/>
    <property type="molecule type" value="Genomic_DNA"/>
</dbReference>
<evidence type="ECO:0000256" key="2">
    <source>
        <dbReference type="ARBA" id="ARBA00004906"/>
    </source>
</evidence>
<keyword evidence="6 15" id="KW-0547">Nucleotide-binding</keyword>
<evidence type="ECO:0000259" key="17">
    <source>
        <dbReference type="PROSITE" id="PS50127"/>
    </source>
</evidence>
<feature type="active site" description="Glycyl thioester intermediate" evidence="14">
    <location>
        <position position="122"/>
    </location>
</feature>
<dbReference type="SMART" id="SM00212">
    <property type="entry name" value="UBCc"/>
    <property type="match status" value="1"/>
</dbReference>